<dbReference type="OrthoDB" id="435990at2759"/>
<dbReference type="SUPFAM" id="SSF53474">
    <property type="entry name" value="alpha/beta-Hydrolases"/>
    <property type="match status" value="1"/>
</dbReference>
<dbReference type="InterPro" id="IPR000073">
    <property type="entry name" value="AB_hydrolase_1"/>
</dbReference>
<reference evidence="5" key="1">
    <citation type="submission" date="2021-02" db="EMBL/GenBank/DDBJ databases">
        <authorList>
            <person name="Dougan E. K."/>
            <person name="Rhodes N."/>
            <person name="Thang M."/>
            <person name="Chan C."/>
        </authorList>
    </citation>
    <scope>NUCLEOTIDE SEQUENCE</scope>
</reference>
<feature type="transmembrane region" description="Helical" evidence="2">
    <location>
        <begin position="678"/>
        <end position="697"/>
    </location>
</feature>
<evidence type="ECO:0000313" key="6">
    <source>
        <dbReference type="Proteomes" id="UP000654075"/>
    </source>
</evidence>
<keyword evidence="6" id="KW-1185">Reference proteome</keyword>
<dbReference type="EMBL" id="CAJNNV010027208">
    <property type="protein sequence ID" value="CAE8619725.1"/>
    <property type="molecule type" value="Genomic_DNA"/>
</dbReference>
<sequence length="1325" mass="142146">MAPEAGDANVIGGICSVYRRFALSQPDAPAVRDVNGTWSYGELWEAGSRVAALLAAHGLADTGGPGGSNAGSRPLAVSLAQGREWYAVCVGAWMLGLPVVALSSDLPKGAAAEAERAARVARELRPLALVSPVSGADLPGLPKDDCVVISLAQVVEGLAAQVARELASAVAVAAATVTPQSVLCYVYTGGTTRHSKCVAVTHAMALWEVSHYASALRGSAGRGDVMLQYSSAFWGAAIFGQMDLALAFGACNVMVRASEPEDIAALCQEYAVTVLGVVPSQLRGAWPGGPATKPRSLRVILAWAERMPPRLASEWAGQTKVFEVLIASEYWLCLSSDCRTWRDPSDASERHVLRPLPGLDFKLLREDGFEADEEEAGELFLAGPTVFQGYVEADGRIGSGPESEAAFCDMDGRRYLKTKDRLKRVPAAAGGGLVYLGRADSLAKRGGAWLDLEAAEAAAAALPGVASAAVVEGEGREAEAFLVLENPRSASGLPRCGEPLGQLVEEAIRQLGGAIGGGGATTAGATSRPRIWASLPLHPATAKVDRRSLLEGGRARVAREVAWQSRLLAAQRTMLCCYASWHIFVLALLVIAGCIRRIFGVPVLVDILARLLLLPYLWAAMLYSVKSPEAVAVIKRWPLGHPDLLLILALVSPHCLLGPLGLLSTGMLLWLRDSNTSAALLFVSLAVLVGPLAAVALPGEVAVVALPPGIAWFPLVAGLLVFLAPGRLHFFLGLPITFLLSFPKWILSDWLWRADFGSFWLRRLPMQLLPSLRPPPFDAAICFKEEEAEVDWGDEDWSEQSRWTNLRLSSSKNGLCETVDFWEPVRPAVVPPALPRSSSGPGGDASAQGLLCSPAASPLAASLAALVERVGGRPPGLSSLDSLQAIRLAELARRELGLQASAGEVLRSGNVETLACALLRRGSDGSSSEGNESQEGQPDQEGAYRVYVMPFPKSPVDWYVRFGGPGHLDLAALQRATDRLVARHSALRTAGLDKMPAHPDTRLRIVHANGIQMRIAEHGQSPGSLGGRSFRHWLKLASEHLAQDMLGLLSTLGKPCYALVGHDWGAILVWYFGLMHPQAFPRLCAMSVPPATVSGPAPPVSKGLAPKFGDDFYYIVFHNEFEGRYGEAWPFPEGPEQQTGVPEQEYDAAPEVFLRRIYLSGSLGTSAVRGKIKFEAPSITDPKRAAGQLLLRLPVPKADSVMPHWLEEPDFQHYVREFQKSGFRGGVNYYRCLDRNWHLTRKAHAACGGRVRQPTLFIVGEMDPALKASGGKEKTARQIAAFCADLRGCAFLPDCGHWNTQEKPAETNLLLIQFLDSTAELKSSL</sequence>
<dbReference type="InterPro" id="IPR000873">
    <property type="entry name" value="AMP-dep_synth/lig_dom"/>
</dbReference>
<dbReference type="InterPro" id="IPR050237">
    <property type="entry name" value="ATP-dep_AMP-bd_enzyme"/>
</dbReference>
<evidence type="ECO:0000256" key="2">
    <source>
        <dbReference type="SAM" id="Phobius"/>
    </source>
</evidence>
<dbReference type="Gene3D" id="3.40.50.12780">
    <property type="entry name" value="N-terminal domain of ligase-like"/>
    <property type="match status" value="1"/>
</dbReference>
<gene>
    <name evidence="5" type="ORF">PGLA1383_LOCUS37308</name>
</gene>
<dbReference type="InterPro" id="IPR029058">
    <property type="entry name" value="AB_hydrolase_fold"/>
</dbReference>
<dbReference type="SUPFAM" id="SSF56801">
    <property type="entry name" value="Acetyl-CoA synthetase-like"/>
    <property type="match status" value="1"/>
</dbReference>
<dbReference type="Gene3D" id="3.40.50.1820">
    <property type="entry name" value="alpha/beta hydrolase"/>
    <property type="match status" value="1"/>
</dbReference>
<feature type="region of interest" description="Disordered" evidence="1">
    <location>
        <begin position="922"/>
        <end position="942"/>
    </location>
</feature>
<proteinExistence type="predicted"/>
<evidence type="ECO:0000256" key="1">
    <source>
        <dbReference type="SAM" id="MobiDB-lite"/>
    </source>
</evidence>
<organism evidence="5 6">
    <name type="scientific">Polarella glacialis</name>
    <name type="common">Dinoflagellate</name>
    <dbReference type="NCBI Taxonomy" id="89957"/>
    <lineage>
        <taxon>Eukaryota</taxon>
        <taxon>Sar</taxon>
        <taxon>Alveolata</taxon>
        <taxon>Dinophyceae</taxon>
        <taxon>Suessiales</taxon>
        <taxon>Suessiaceae</taxon>
        <taxon>Polarella</taxon>
    </lineage>
</organism>
<feature type="domain" description="AB hydrolase-1" evidence="4">
    <location>
        <begin position="1036"/>
        <end position="1299"/>
    </location>
</feature>
<evidence type="ECO:0000259" key="4">
    <source>
        <dbReference type="Pfam" id="PF00561"/>
    </source>
</evidence>
<dbReference type="Pfam" id="PF00501">
    <property type="entry name" value="AMP-binding"/>
    <property type="match status" value="1"/>
</dbReference>
<keyword evidence="2" id="KW-1133">Transmembrane helix</keyword>
<dbReference type="PANTHER" id="PTHR43767">
    <property type="entry name" value="LONG-CHAIN-FATTY-ACID--COA LIGASE"/>
    <property type="match status" value="1"/>
</dbReference>
<dbReference type="Pfam" id="PF00561">
    <property type="entry name" value="Abhydrolase_1"/>
    <property type="match status" value="1"/>
</dbReference>
<feature type="transmembrane region" description="Helical" evidence="2">
    <location>
        <begin position="607"/>
        <end position="625"/>
    </location>
</feature>
<evidence type="ECO:0000259" key="3">
    <source>
        <dbReference type="Pfam" id="PF00501"/>
    </source>
</evidence>
<protein>
    <submittedName>
        <fullName evidence="5">Uncharacterized protein</fullName>
    </submittedName>
</protein>
<dbReference type="InterPro" id="IPR042099">
    <property type="entry name" value="ANL_N_sf"/>
</dbReference>
<feature type="transmembrane region" description="Helical" evidence="2">
    <location>
        <begin position="703"/>
        <end position="723"/>
    </location>
</feature>
<keyword evidence="2" id="KW-0472">Membrane</keyword>
<feature type="transmembrane region" description="Helical" evidence="2">
    <location>
        <begin position="645"/>
        <end position="671"/>
    </location>
</feature>
<feature type="compositionally biased region" description="Low complexity" evidence="1">
    <location>
        <begin position="924"/>
        <end position="936"/>
    </location>
</feature>
<keyword evidence="2" id="KW-0812">Transmembrane</keyword>
<name>A0A813GA58_POLGL</name>
<dbReference type="PANTHER" id="PTHR43767:SF10">
    <property type="entry name" value="SURFACTIN SYNTHASE SUBUNIT 1"/>
    <property type="match status" value="1"/>
</dbReference>
<accession>A0A813GA58</accession>
<feature type="transmembrane region" description="Helical" evidence="2">
    <location>
        <begin position="578"/>
        <end position="595"/>
    </location>
</feature>
<comment type="caution">
    <text evidence="5">The sequence shown here is derived from an EMBL/GenBank/DDBJ whole genome shotgun (WGS) entry which is preliminary data.</text>
</comment>
<evidence type="ECO:0000313" key="5">
    <source>
        <dbReference type="EMBL" id="CAE8619725.1"/>
    </source>
</evidence>
<feature type="transmembrane region" description="Helical" evidence="2">
    <location>
        <begin position="730"/>
        <end position="752"/>
    </location>
</feature>
<feature type="domain" description="AMP-dependent synthetase/ligase" evidence="3">
    <location>
        <begin position="20"/>
        <end position="390"/>
    </location>
</feature>
<dbReference type="Proteomes" id="UP000654075">
    <property type="component" value="Unassembled WGS sequence"/>
</dbReference>